<evidence type="ECO:0000313" key="1">
    <source>
        <dbReference type="EMBL" id="NRT55434.1"/>
    </source>
</evidence>
<proteinExistence type="predicted"/>
<evidence type="ECO:0000313" key="2">
    <source>
        <dbReference type="Proteomes" id="UP001516061"/>
    </source>
</evidence>
<sequence length="409" mass="45421">MEEVRWALMLKPRSCNYKKPSSMATSNSGRGNYVSEWFGQRIHPEVRLDYTAISGTNAGKCPFLSEVLHHQTNCVKNENSKGVCTISSSSNGHRQDWLVCPYRVISSSIVTRGCQLIFGLTEPVEPVPVPILNTGEELARFIETVNARGAGYVFFQDKLGGEISVIGTNRSPEMSFDITIVEIKPDGTGGFMVSRYGILELQTMDYHGTYKHAVSNLRDALRLHEDTFAAALRKNLGRWSGQDVEGPNIANVFKRTFYQMLLKFRLAGEGSAAAGTVLAIPQSVWDSWQPFLGAPELEDEAPGIKRLCVAADAPPEPQLNAYICVFDLDSASDCAVSPVTIKHFIRMSPERLAHHAFTEVPAHILHAIQTEESVLATIKQRLGQWWPIFQTRSPRSRRRTATTPSNPTD</sequence>
<accession>A0ABX2G1Y5</accession>
<reference evidence="1 2" key="1">
    <citation type="submission" date="2020-05" db="EMBL/GenBank/DDBJ databases">
        <title>Genomic Encyclopedia of Type Strains, Phase IV (KMG-V): Genome sequencing to study the core and pangenomes of soil and plant-associated prokaryotes.</title>
        <authorList>
            <person name="Whitman W."/>
        </authorList>
    </citation>
    <scope>NUCLEOTIDE SEQUENCE [LARGE SCALE GENOMIC DNA]</scope>
    <source>
        <strain evidence="1 2">C29</strain>
    </source>
</reference>
<organism evidence="1 2">
    <name type="scientific">Sphaerotilus uruguayifluvii</name>
    <dbReference type="NCBI Taxonomy" id="2735897"/>
    <lineage>
        <taxon>Bacteria</taxon>
        <taxon>Pseudomonadati</taxon>
        <taxon>Pseudomonadota</taxon>
        <taxon>Betaproteobacteria</taxon>
        <taxon>Burkholderiales</taxon>
        <taxon>Sphaerotilaceae</taxon>
        <taxon>Sphaerotilus</taxon>
    </lineage>
</organism>
<comment type="caution">
    <text evidence="1">The sequence shown here is derived from an EMBL/GenBank/DDBJ whole genome shotgun (WGS) entry which is preliminary data.</text>
</comment>
<keyword evidence="2" id="KW-1185">Reference proteome</keyword>
<dbReference type="EMBL" id="JABSNM010000004">
    <property type="protein sequence ID" value="NRT55434.1"/>
    <property type="molecule type" value="Genomic_DNA"/>
</dbReference>
<dbReference type="Proteomes" id="UP001516061">
    <property type="component" value="Unassembled WGS sequence"/>
</dbReference>
<evidence type="ECO:0008006" key="3">
    <source>
        <dbReference type="Google" id="ProtNLM"/>
    </source>
</evidence>
<name>A0ABX2G1Y5_9BURK</name>
<dbReference type="RefSeq" id="WP_173804414.1">
    <property type="nucleotide sequence ID" value="NZ_JABSNM010000004.1"/>
</dbReference>
<protein>
    <recommendedName>
        <fullName evidence="3">Restriction endonuclease type II NotI domain-containing protein</fullName>
    </recommendedName>
</protein>
<gene>
    <name evidence="1" type="ORF">HNQ01_001146</name>
</gene>